<reference evidence="2" key="1">
    <citation type="submission" date="2014-10" db="EMBL/GenBank/DDBJ databases">
        <authorList>
            <person name="Kuske C.R."/>
            <person name="Challacombe J.F."/>
            <person name="Daligault H.E."/>
            <person name="Davenport K.W."/>
            <person name="Johnson S.L."/>
            <person name="Siddaramappa S."/>
            <person name="Petersen J.M."/>
        </authorList>
    </citation>
    <scope>NUCLEOTIDE SEQUENCE [LARGE SCALE GENOMIC DNA]</scope>
    <source>
        <strain evidence="2">CA97-1460</strain>
    </source>
</reference>
<proteinExistence type="predicted"/>
<accession>A0A1J0KSE4</accession>
<keyword evidence="2" id="KW-1185">Reference proteome</keyword>
<dbReference type="InterPro" id="IPR008792">
    <property type="entry name" value="PQQD"/>
</dbReference>
<evidence type="ECO:0000313" key="1">
    <source>
        <dbReference type="EMBL" id="APC96696.1"/>
    </source>
</evidence>
<name>A0A1J0KSE4_9GAMM</name>
<sequence length="93" mass="10683">MTSLQAVDKIHKNNDIFSSEIDGEAIMMNIENNAYYSMGEIGNRVWQLLGNSTTINDICEQLIKEYDVSIEQCQKDITPFLNQLLEKNLIIKE</sequence>
<dbReference type="NCBIfam" id="NF033536">
    <property type="entry name" value="lasso_PqqD_Bac"/>
    <property type="match status" value="1"/>
</dbReference>
<dbReference type="KEGG" id="frc:KX01_486"/>
<dbReference type="Gene3D" id="1.10.10.1150">
    <property type="entry name" value="Coenzyme PQQ synthesis protein D (PqqD)"/>
    <property type="match status" value="1"/>
</dbReference>
<dbReference type="InterPro" id="IPR041881">
    <property type="entry name" value="PqqD_sf"/>
</dbReference>
<gene>
    <name evidence="1" type="ORF">KX01_486</name>
</gene>
<organism evidence="1 2">
    <name type="scientific">Francisella frigiditurris</name>
    <dbReference type="NCBI Taxonomy" id="1542390"/>
    <lineage>
        <taxon>Bacteria</taxon>
        <taxon>Pseudomonadati</taxon>
        <taxon>Pseudomonadota</taxon>
        <taxon>Gammaproteobacteria</taxon>
        <taxon>Thiotrichales</taxon>
        <taxon>Francisellaceae</taxon>
        <taxon>Francisella</taxon>
    </lineage>
</organism>
<dbReference type="AlphaFoldDB" id="A0A1J0KSE4"/>
<dbReference type="Pfam" id="PF05402">
    <property type="entry name" value="PqqD"/>
    <property type="match status" value="1"/>
</dbReference>
<dbReference type="Proteomes" id="UP000182521">
    <property type="component" value="Chromosome"/>
</dbReference>
<dbReference type="EMBL" id="CP009654">
    <property type="protein sequence ID" value="APC96696.1"/>
    <property type="molecule type" value="Genomic_DNA"/>
</dbReference>
<dbReference type="RefSeq" id="WP_071663471.1">
    <property type="nucleotide sequence ID" value="NZ_CP009654.1"/>
</dbReference>
<protein>
    <submittedName>
        <fullName evidence="1">Coenzyme PQQ synthesis D family protein</fullName>
    </submittedName>
</protein>
<evidence type="ECO:0000313" key="2">
    <source>
        <dbReference type="Proteomes" id="UP000182521"/>
    </source>
</evidence>
<dbReference type="STRING" id="1542390.KX01_486"/>
<dbReference type="OrthoDB" id="9800554at2"/>